<dbReference type="PANTHER" id="PTHR13504">
    <property type="entry name" value="FIDO DOMAIN-CONTAINING PROTEIN DDB_G0283145"/>
    <property type="match status" value="1"/>
</dbReference>
<comment type="caution">
    <text evidence="2">The sequence shown here is derived from an EMBL/GenBank/DDBJ whole genome shotgun (WGS) entry which is preliminary data.</text>
</comment>
<dbReference type="Pfam" id="PF02661">
    <property type="entry name" value="Fic"/>
    <property type="match status" value="1"/>
</dbReference>
<gene>
    <name evidence="2" type="ORF">EZS27_025702</name>
</gene>
<dbReference type="Gene3D" id="1.10.3290.10">
    <property type="entry name" value="Fido-like domain"/>
    <property type="match status" value="1"/>
</dbReference>
<dbReference type="PROSITE" id="PS51459">
    <property type="entry name" value="FIDO"/>
    <property type="match status" value="1"/>
</dbReference>
<feature type="domain" description="Fido" evidence="1">
    <location>
        <begin position="358"/>
        <end position="502"/>
    </location>
</feature>
<sequence>MMATIQEKLADSLLILKQLQNKDGLTVIKSSEISRTHLERLLNHGFLQEVMRGWYISSRPDSVPGDTTNWYTSYWYFISEYTTARFGEEWCLSADQSLSFYSGSRIAPRQIIIRSPQGSNNAVQLMHNTSLFDLKAAIATSIYKEPQLGLNLYSLPEALIECSPDFFKLDSVTARTCLSMISDVADILKIVLEKGQTIKAGRLAGTFRNIGYTAAADEIVSTMKSLGYDIREEDPFADRSTIAYTRITSPYVMRLKLMWDKMRDVVIANFPVTNNKHTDVEACLNGIEAQYKLDAYHSLSIEGYKVTDELIEKVKSGNWKPNEDSSDAEQRNAMAARGYWQAFQVVKESIKKILKGDNPGEIADNDHRVWYRELFAPSVAAGLLKPSDLAGYRTNQVYIRGSMHTPLSPDAVRDAIPVLFDLLKNEPNARVRAVLGHFVFVYIHPYMDGNGRIARFLMNAMLISGGYDWAIIPVERRKEYMAALEKASVSEDITDFTVFLSLLVR</sequence>
<reference evidence="2" key="1">
    <citation type="submission" date="2019-03" db="EMBL/GenBank/DDBJ databases">
        <title>Single cell metagenomics reveals metabolic interactions within the superorganism composed of flagellate Streblomastix strix and complex community of Bacteroidetes bacteria on its surface.</title>
        <authorList>
            <person name="Treitli S.C."/>
            <person name="Kolisko M."/>
            <person name="Husnik F."/>
            <person name="Keeling P."/>
            <person name="Hampl V."/>
        </authorList>
    </citation>
    <scope>NUCLEOTIDE SEQUENCE</scope>
    <source>
        <strain evidence="2">STM</strain>
    </source>
</reference>
<accession>A0A5J4QT16</accession>
<name>A0A5J4QT16_9ZZZZ</name>
<dbReference type="AlphaFoldDB" id="A0A5J4QT16"/>
<dbReference type="InterPro" id="IPR003812">
    <property type="entry name" value="Fido"/>
</dbReference>
<dbReference type="PANTHER" id="PTHR13504:SF38">
    <property type="entry name" value="FIDO DOMAIN-CONTAINING PROTEIN"/>
    <property type="match status" value="1"/>
</dbReference>
<dbReference type="InterPro" id="IPR040198">
    <property type="entry name" value="Fido_containing"/>
</dbReference>
<dbReference type="InterPro" id="IPR036597">
    <property type="entry name" value="Fido-like_dom_sf"/>
</dbReference>
<organism evidence="2">
    <name type="scientific">termite gut metagenome</name>
    <dbReference type="NCBI Taxonomy" id="433724"/>
    <lineage>
        <taxon>unclassified sequences</taxon>
        <taxon>metagenomes</taxon>
        <taxon>organismal metagenomes</taxon>
    </lineage>
</organism>
<evidence type="ECO:0000259" key="1">
    <source>
        <dbReference type="PROSITE" id="PS51459"/>
    </source>
</evidence>
<dbReference type="EMBL" id="SNRY01002447">
    <property type="protein sequence ID" value="KAA6325037.1"/>
    <property type="molecule type" value="Genomic_DNA"/>
</dbReference>
<dbReference type="SUPFAM" id="SSF140931">
    <property type="entry name" value="Fic-like"/>
    <property type="match status" value="1"/>
</dbReference>
<proteinExistence type="predicted"/>
<evidence type="ECO:0000313" key="2">
    <source>
        <dbReference type="EMBL" id="KAA6325037.1"/>
    </source>
</evidence>
<protein>
    <recommendedName>
        <fullName evidence="1">Fido domain-containing protein</fullName>
    </recommendedName>
</protein>